<evidence type="ECO:0000256" key="3">
    <source>
        <dbReference type="ARBA" id="ARBA00008207"/>
    </source>
</evidence>
<keyword evidence="14 17" id="KW-0676">Redox-active center</keyword>
<evidence type="ECO:0000256" key="12">
    <source>
        <dbReference type="ARBA" id="ARBA00023014"/>
    </source>
</evidence>
<sequence length="210" mass="25068">MKMNYNLECEKILNSIDLNNKPTLLLHACCAPCSSSVLEKISKYFDITILFYNPNITDYKEYLKRKDELEKFIGLVGYDIKLLDCNYDKEKFLDISKGLEDLKEGDIRCYKCYNLRLEETARIAEEYNFDYFTTTLSISPYKNSKWLNEIGEELSKKYHINYLYADFKKKNGYKRSIELSHIYNLYRQDYCGCIYSKVERLKHLQDQKQV</sequence>
<keyword evidence="7 17" id="KW-0819">tRNA processing</keyword>
<dbReference type="Proteomes" id="UP000824232">
    <property type="component" value="Unassembled WGS sequence"/>
</dbReference>
<evidence type="ECO:0000256" key="4">
    <source>
        <dbReference type="ARBA" id="ARBA00012622"/>
    </source>
</evidence>
<keyword evidence="12 17" id="KW-0411">Iron-sulfur</keyword>
<keyword evidence="9 17" id="KW-0671">Queuosine biosynthesis</keyword>
<feature type="binding site" evidence="17">
    <location>
        <position position="112"/>
    </location>
    <ligand>
        <name>[4Fe-4S] cluster</name>
        <dbReference type="ChEBI" id="CHEBI:49883"/>
    </ligand>
</feature>
<dbReference type="EMBL" id="DVHC01000033">
    <property type="protein sequence ID" value="HIR59055.1"/>
    <property type="molecule type" value="Genomic_DNA"/>
</dbReference>
<evidence type="ECO:0000313" key="18">
    <source>
        <dbReference type="EMBL" id="HIR59055.1"/>
    </source>
</evidence>
<feature type="binding site" evidence="17">
    <location>
        <position position="109"/>
    </location>
    <ligand>
        <name>[4Fe-4S] cluster</name>
        <dbReference type="ChEBI" id="CHEBI:49883"/>
    </ligand>
</feature>
<evidence type="ECO:0000256" key="2">
    <source>
        <dbReference type="ARBA" id="ARBA00004691"/>
    </source>
</evidence>
<evidence type="ECO:0000256" key="1">
    <source>
        <dbReference type="ARBA" id="ARBA00002268"/>
    </source>
</evidence>
<evidence type="ECO:0000313" key="19">
    <source>
        <dbReference type="Proteomes" id="UP000824232"/>
    </source>
</evidence>
<evidence type="ECO:0000256" key="6">
    <source>
        <dbReference type="ARBA" id="ARBA00022485"/>
    </source>
</evidence>
<comment type="caution">
    <text evidence="18">The sequence shown here is derived from an EMBL/GenBank/DDBJ whole genome shotgun (WGS) entry which is preliminary data.</text>
</comment>
<comment type="pathway">
    <text evidence="2 17">tRNA modification; tRNA-queuosine biosynthesis.</text>
</comment>
<organism evidence="18 19">
    <name type="scientific">Candidatus Onthousia excrementipullorum</name>
    <dbReference type="NCBI Taxonomy" id="2840884"/>
    <lineage>
        <taxon>Bacteria</taxon>
        <taxon>Bacillati</taxon>
        <taxon>Bacillota</taxon>
        <taxon>Bacilli</taxon>
        <taxon>Candidatus Onthousia</taxon>
    </lineage>
</organism>
<dbReference type="GO" id="GO:0046872">
    <property type="term" value="F:metal ion binding"/>
    <property type="evidence" value="ECO:0007669"/>
    <property type="project" value="UniProtKB-KW"/>
</dbReference>
<dbReference type="HAMAP" id="MF_02089">
    <property type="entry name" value="QueH"/>
    <property type="match status" value="1"/>
</dbReference>
<dbReference type="GO" id="GO:0051539">
    <property type="term" value="F:4 iron, 4 sulfur cluster binding"/>
    <property type="evidence" value="ECO:0007669"/>
    <property type="project" value="UniProtKB-UniRule"/>
</dbReference>
<keyword evidence="11 17" id="KW-0408">Iron</keyword>
<name>A0A9D1DTY9_9FIRM</name>
<dbReference type="InterPro" id="IPR003828">
    <property type="entry name" value="QueH"/>
</dbReference>
<reference evidence="18" key="1">
    <citation type="submission" date="2020-10" db="EMBL/GenBank/DDBJ databases">
        <authorList>
            <person name="Gilroy R."/>
        </authorList>
    </citation>
    <scope>NUCLEOTIDE SEQUENCE</scope>
    <source>
        <strain evidence="18">CHK184-20233</strain>
    </source>
</reference>
<evidence type="ECO:0000256" key="8">
    <source>
        <dbReference type="ARBA" id="ARBA00022723"/>
    </source>
</evidence>
<proteinExistence type="inferred from homology"/>
<dbReference type="PANTHER" id="PTHR36701:SF1">
    <property type="entry name" value="EPOXYQUEUOSINE REDUCTASE QUEH"/>
    <property type="match status" value="1"/>
</dbReference>
<evidence type="ECO:0000256" key="15">
    <source>
        <dbReference type="ARBA" id="ARBA00031446"/>
    </source>
</evidence>
<keyword evidence="6 17" id="KW-0004">4Fe-4S</keyword>
<dbReference type="Pfam" id="PF02677">
    <property type="entry name" value="QueH"/>
    <property type="match status" value="1"/>
</dbReference>
<evidence type="ECO:0000256" key="16">
    <source>
        <dbReference type="ARBA" id="ARBA00047415"/>
    </source>
</evidence>
<dbReference type="GO" id="GO:0008616">
    <property type="term" value="P:tRNA queuosine(34) biosynthetic process"/>
    <property type="evidence" value="ECO:0007669"/>
    <property type="project" value="UniProtKB-UniRule"/>
</dbReference>
<evidence type="ECO:0000256" key="13">
    <source>
        <dbReference type="ARBA" id="ARBA00023157"/>
    </source>
</evidence>
<dbReference type="PANTHER" id="PTHR36701">
    <property type="entry name" value="EPOXYQUEUOSINE REDUCTASE QUEH"/>
    <property type="match status" value="1"/>
</dbReference>
<gene>
    <name evidence="17" type="primary">queH</name>
    <name evidence="18" type="ORF">IAB38_03300</name>
</gene>
<comment type="function">
    <text evidence="1 17">Catalyzes the conversion of epoxyqueuosine (oQ) to queuosine (Q), which is a hypermodified base found in the wobble positions of tRNA(Asp), tRNA(Asn), tRNA(His) and tRNA(Tyr).</text>
</comment>
<evidence type="ECO:0000256" key="14">
    <source>
        <dbReference type="ARBA" id="ARBA00023284"/>
    </source>
</evidence>
<keyword evidence="10 17" id="KW-0560">Oxidoreductase</keyword>
<comment type="catalytic activity">
    <reaction evidence="16 17">
        <text>epoxyqueuosine(34) in tRNA + AH2 = queuosine(34) in tRNA + A + H2O</text>
        <dbReference type="Rhea" id="RHEA:32159"/>
        <dbReference type="Rhea" id="RHEA-COMP:18571"/>
        <dbReference type="Rhea" id="RHEA-COMP:18582"/>
        <dbReference type="ChEBI" id="CHEBI:13193"/>
        <dbReference type="ChEBI" id="CHEBI:15377"/>
        <dbReference type="ChEBI" id="CHEBI:17499"/>
        <dbReference type="ChEBI" id="CHEBI:194431"/>
        <dbReference type="ChEBI" id="CHEBI:194443"/>
        <dbReference type="EC" id="1.17.99.6"/>
    </reaction>
</comment>
<feature type="binding site" evidence="17">
    <location>
        <position position="29"/>
    </location>
    <ligand>
        <name>[4Fe-4S] cluster</name>
        <dbReference type="ChEBI" id="CHEBI:49883"/>
    </ligand>
</feature>
<evidence type="ECO:0000256" key="17">
    <source>
        <dbReference type="HAMAP-Rule" id="MF_02089"/>
    </source>
</evidence>
<evidence type="ECO:0000256" key="5">
    <source>
        <dbReference type="ARBA" id="ARBA00016895"/>
    </source>
</evidence>
<evidence type="ECO:0000256" key="7">
    <source>
        <dbReference type="ARBA" id="ARBA00022694"/>
    </source>
</evidence>
<dbReference type="EC" id="1.17.99.6" evidence="4 17"/>
<evidence type="ECO:0000256" key="9">
    <source>
        <dbReference type="ARBA" id="ARBA00022785"/>
    </source>
</evidence>
<protein>
    <recommendedName>
        <fullName evidence="5 17">Epoxyqueuosine reductase QueH</fullName>
        <ecNumber evidence="4 17">1.17.99.6</ecNumber>
    </recommendedName>
    <alternativeName>
        <fullName evidence="15 17">Queuosine biosynthesis protein QueH</fullName>
    </alternativeName>
</protein>
<evidence type="ECO:0000256" key="10">
    <source>
        <dbReference type="ARBA" id="ARBA00023002"/>
    </source>
</evidence>
<dbReference type="AlphaFoldDB" id="A0A9D1DTY9"/>
<accession>A0A9D1DTY9</accession>
<comment type="similarity">
    <text evidence="3 17">Belongs to the QueH family.</text>
</comment>
<dbReference type="GO" id="GO:0052693">
    <property type="term" value="F:epoxyqueuosine reductase activity"/>
    <property type="evidence" value="ECO:0007669"/>
    <property type="project" value="UniProtKB-UniRule"/>
</dbReference>
<reference evidence="18" key="2">
    <citation type="journal article" date="2021" name="PeerJ">
        <title>Extensive microbial diversity within the chicken gut microbiome revealed by metagenomics and culture.</title>
        <authorList>
            <person name="Gilroy R."/>
            <person name="Ravi A."/>
            <person name="Getino M."/>
            <person name="Pursley I."/>
            <person name="Horton D.L."/>
            <person name="Alikhan N.F."/>
            <person name="Baker D."/>
            <person name="Gharbi K."/>
            <person name="Hall N."/>
            <person name="Watson M."/>
            <person name="Adriaenssens E.M."/>
            <person name="Foster-Nyarko E."/>
            <person name="Jarju S."/>
            <person name="Secka A."/>
            <person name="Antonio M."/>
            <person name="Oren A."/>
            <person name="Chaudhuri R.R."/>
            <person name="La Ragione R."/>
            <person name="Hildebrand F."/>
            <person name="Pallen M.J."/>
        </authorList>
    </citation>
    <scope>NUCLEOTIDE SEQUENCE</scope>
    <source>
        <strain evidence="18">CHK184-20233</strain>
    </source>
</reference>
<feature type="disulfide bond" description="Redox-active" evidence="17">
    <location>
        <begin position="191"/>
        <end position="193"/>
    </location>
</feature>
<keyword evidence="13 17" id="KW-1015">Disulfide bond</keyword>
<keyword evidence="8 17" id="KW-0479">Metal-binding</keyword>
<evidence type="ECO:0000256" key="11">
    <source>
        <dbReference type="ARBA" id="ARBA00023004"/>
    </source>
</evidence>
<feature type="binding site" evidence="17">
    <location>
        <position position="30"/>
    </location>
    <ligand>
        <name>[4Fe-4S] cluster</name>
        <dbReference type="ChEBI" id="CHEBI:49883"/>
    </ligand>
</feature>